<name>A0ACC0DGB3_9PEZI</name>
<comment type="caution">
    <text evidence="1">The sequence shown here is derived from an EMBL/GenBank/DDBJ whole genome shotgun (WGS) entry which is preliminary data.</text>
</comment>
<organism evidence="1 2">
    <name type="scientific">Hypoxylon rubiginosum</name>
    <dbReference type="NCBI Taxonomy" id="110542"/>
    <lineage>
        <taxon>Eukaryota</taxon>
        <taxon>Fungi</taxon>
        <taxon>Dikarya</taxon>
        <taxon>Ascomycota</taxon>
        <taxon>Pezizomycotina</taxon>
        <taxon>Sordariomycetes</taxon>
        <taxon>Xylariomycetidae</taxon>
        <taxon>Xylariales</taxon>
        <taxon>Hypoxylaceae</taxon>
        <taxon>Hypoxylon</taxon>
    </lineage>
</organism>
<protein>
    <submittedName>
        <fullName evidence="1">Major facilitator superfamily-domain-containing protein</fullName>
    </submittedName>
</protein>
<proteinExistence type="predicted"/>
<accession>A0ACC0DGB3</accession>
<keyword evidence="2" id="KW-1185">Reference proteome</keyword>
<gene>
    <name evidence="1" type="ORF">F4821DRAFT_226372</name>
</gene>
<reference evidence="1 2" key="1">
    <citation type="journal article" date="2022" name="New Phytol.">
        <title>Ecological generalism drives hyperdiversity of secondary metabolite gene clusters in xylarialean endophytes.</title>
        <authorList>
            <person name="Franco M.E.E."/>
            <person name="Wisecaver J.H."/>
            <person name="Arnold A.E."/>
            <person name="Ju Y.M."/>
            <person name="Slot J.C."/>
            <person name="Ahrendt S."/>
            <person name="Moore L.P."/>
            <person name="Eastman K.E."/>
            <person name="Scott K."/>
            <person name="Konkel Z."/>
            <person name="Mondo S.J."/>
            <person name="Kuo A."/>
            <person name="Hayes R.D."/>
            <person name="Haridas S."/>
            <person name="Andreopoulos B."/>
            <person name="Riley R."/>
            <person name="LaButti K."/>
            <person name="Pangilinan J."/>
            <person name="Lipzen A."/>
            <person name="Amirebrahimi M."/>
            <person name="Yan J."/>
            <person name="Adam C."/>
            <person name="Keymanesh K."/>
            <person name="Ng V."/>
            <person name="Louie K."/>
            <person name="Northen T."/>
            <person name="Drula E."/>
            <person name="Henrissat B."/>
            <person name="Hsieh H.M."/>
            <person name="Youens-Clark K."/>
            <person name="Lutzoni F."/>
            <person name="Miadlikowska J."/>
            <person name="Eastwood D.C."/>
            <person name="Hamelin R.C."/>
            <person name="Grigoriev I.V."/>
            <person name="U'Ren J.M."/>
        </authorList>
    </citation>
    <scope>NUCLEOTIDE SEQUENCE [LARGE SCALE GENOMIC DNA]</scope>
    <source>
        <strain evidence="1 2">ER1909</strain>
    </source>
</reference>
<sequence length="650" mass="70538">MSFTDSLFRSSFWSYDTHDVMLRRISELYTPPQPQPQPPTPPAEPEAAVPAEHQSRFSISSDDDAPTSSQSSNPIIAPLSQGLQRIIYRDKALPPVPRSYSLARQQQQQPQQQRRQMSVRSSGLGNIDEISWPMPPGMVPPPKPPPTKPPPPVPVKPSAKANEMSKIHSVLYISIICMAQLCAQAGIGQTLAILREIGMSFDIINTSDLIWDLAGYSLAIGTFVLLAGRLGNTYGYKRMFLIGFIWSAIFSTISGLAVYSTNALFVTSRVLQGLGAALSLPNGLALLGVTYPPGKRKAMVFTLVATMAPIGIIIGAASASLFALAWWPLKYWTFAATLVIIAGVGHFVIPQSIQKNEVPASFRDAMIDLDIPGAITGVTALVLISFAWNQAPIVGWQEPYLWMALIVGVLLAILFVLIENYYATKPLIPFYALSSDVSFILVVGACGWACFGIWASYTWQFVLNIRGVPPLLATAYLSPCIIVGCCATMTTGLILQRLGPSLVVFISLLGFTLGAILIATMPAIQTYWTQLFFSVLIVSWSVDTGFATAMLALSNAVDRKHQGTAASLVTTVMNYSISIGLGIARTVESYANKGNPSMEHKLEGYRAALFTAVGLAGLGTIICTTVLLKKYWKRRRRCCRCHGVLEGGHV</sequence>
<evidence type="ECO:0000313" key="2">
    <source>
        <dbReference type="Proteomes" id="UP001497680"/>
    </source>
</evidence>
<evidence type="ECO:0000313" key="1">
    <source>
        <dbReference type="EMBL" id="KAI6091548.1"/>
    </source>
</evidence>
<dbReference type="Proteomes" id="UP001497680">
    <property type="component" value="Unassembled WGS sequence"/>
</dbReference>
<dbReference type="EMBL" id="MU394286">
    <property type="protein sequence ID" value="KAI6091548.1"/>
    <property type="molecule type" value="Genomic_DNA"/>
</dbReference>